<evidence type="ECO:0000259" key="1">
    <source>
        <dbReference type="Pfam" id="PF01636"/>
    </source>
</evidence>
<dbReference type="KEGG" id="kcm:ABWK59_01615"/>
<dbReference type="AlphaFoldDB" id="A0AAU8JN98"/>
<dbReference type="InterPro" id="IPR011009">
    <property type="entry name" value="Kinase-like_dom_sf"/>
</dbReference>
<feature type="domain" description="Aminoglycoside phosphotransferase" evidence="1">
    <location>
        <begin position="37"/>
        <end position="255"/>
    </location>
</feature>
<sequence length="300" mass="33014">MTTAVPAGGFTAADLITLLERACGTAGLNPDGAVLLRGHTHAVYRLAADPVVVKIARRGTSRESVHRTVHLVRWLIEQGFPTVGLHPVRQPVEVGGHYATFWAHLPQPDHPVAAEQLAAPLRSLHQFTEPPVQLPAVDTVTAIRRSLAVTVALTDEERAFLGLRLDRLEADLAEVTYLLPPAVVQGDPQHRNALHTRDGGAVLCDWDTAAFGQPELDLVTVEIHCRRFGYGHDHYAQFAARYGLDITTWDGYAPLAALRELRMITTNAKRAAHGTDTLLEIRHRIAGLHAGDHRQRWHIL</sequence>
<proteinExistence type="predicted"/>
<organism evidence="2">
    <name type="scientific">Kitasatospora camelliae</name>
    <dbReference type="NCBI Taxonomy" id="3156397"/>
    <lineage>
        <taxon>Bacteria</taxon>
        <taxon>Bacillati</taxon>
        <taxon>Actinomycetota</taxon>
        <taxon>Actinomycetes</taxon>
        <taxon>Kitasatosporales</taxon>
        <taxon>Streptomycetaceae</taxon>
        <taxon>Kitasatospora</taxon>
    </lineage>
</organism>
<protein>
    <submittedName>
        <fullName evidence="2">Phosphotransferase</fullName>
    </submittedName>
</protein>
<evidence type="ECO:0000313" key="2">
    <source>
        <dbReference type="EMBL" id="XCM77725.1"/>
    </source>
</evidence>
<dbReference type="Pfam" id="PF01636">
    <property type="entry name" value="APH"/>
    <property type="match status" value="1"/>
</dbReference>
<dbReference type="EMBL" id="CP159872">
    <property type="protein sequence ID" value="XCM77725.1"/>
    <property type="molecule type" value="Genomic_DNA"/>
</dbReference>
<dbReference type="RefSeq" id="WP_354637419.1">
    <property type="nucleotide sequence ID" value="NZ_CP159872.1"/>
</dbReference>
<name>A0AAU8JN98_9ACTN</name>
<dbReference type="SUPFAM" id="SSF56112">
    <property type="entry name" value="Protein kinase-like (PK-like)"/>
    <property type="match status" value="1"/>
</dbReference>
<reference evidence="2" key="1">
    <citation type="submission" date="2024-06" db="EMBL/GenBank/DDBJ databases">
        <title>The genome sequences of Kitasatospora sp. strain HUAS MG31.</title>
        <authorList>
            <person name="Mo P."/>
        </authorList>
    </citation>
    <scope>NUCLEOTIDE SEQUENCE</scope>
    <source>
        <strain evidence="2">HUAS MG31</strain>
    </source>
</reference>
<dbReference type="InterPro" id="IPR002575">
    <property type="entry name" value="Aminoglycoside_PTrfase"/>
</dbReference>
<gene>
    <name evidence="2" type="ORF">ABWK59_01615</name>
</gene>
<accession>A0AAU8JN98</accession>
<dbReference type="Gene3D" id="3.90.1200.10">
    <property type="match status" value="1"/>
</dbReference>